<keyword evidence="1" id="KW-0812">Transmembrane</keyword>
<accession>A0A0E0E2A2</accession>
<evidence type="ECO:0000313" key="3">
    <source>
        <dbReference type="Proteomes" id="UP000008021"/>
    </source>
</evidence>
<dbReference type="HOGENOM" id="CLU_1368115_0_0_1"/>
<reference evidence="2" key="1">
    <citation type="submission" date="2015-04" db="UniProtKB">
        <authorList>
            <consortium name="EnsemblPlants"/>
        </authorList>
    </citation>
    <scope>IDENTIFICATION</scope>
</reference>
<evidence type="ECO:0000313" key="2">
    <source>
        <dbReference type="EnsemblPlants" id="OMERI06G17200.1"/>
    </source>
</evidence>
<dbReference type="Gramene" id="OMERI06G17200.1">
    <property type="protein sequence ID" value="OMERI06G17200.1"/>
    <property type="gene ID" value="OMERI06G17200"/>
</dbReference>
<organism evidence="2">
    <name type="scientific">Oryza meridionalis</name>
    <dbReference type="NCBI Taxonomy" id="40149"/>
    <lineage>
        <taxon>Eukaryota</taxon>
        <taxon>Viridiplantae</taxon>
        <taxon>Streptophyta</taxon>
        <taxon>Embryophyta</taxon>
        <taxon>Tracheophyta</taxon>
        <taxon>Spermatophyta</taxon>
        <taxon>Magnoliopsida</taxon>
        <taxon>Liliopsida</taxon>
        <taxon>Poales</taxon>
        <taxon>Poaceae</taxon>
        <taxon>BOP clade</taxon>
        <taxon>Oryzoideae</taxon>
        <taxon>Oryzeae</taxon>
        <taxon>Oryzinae</taxon>
        <taxon>Oryza</taxon>
    </lineage>
</organism>
<proteinExistence type="predicted"/>
<sequence>MSTYCGSHRNHLFYFLSPNLCLSLICFFSHRGIFHLPISLSSLSFLTRESEAVAGGAVRAAIALGGRAVPECLPSSSPGRHESRGRMVGELRPVRIGWQGGSSAPVGANRRAARLAASPVCCEGRGRDEPRGGAVLSPRRWRHYNLRRAGCVIRINRVYEADDDRLWDAKHGSIVWDLVEGVRDLTVRLTTIQVHVHGRE</sequence>
<reference evidence="2" key="2">
    <citation type="submission" date="2018-05" db="EMBL/GenBank/DDBJ databases">
        <title>OmerRS3 (Oryza meridionalis Reference Sequence Version 3).</title>
        <authorList>
            <person name="Zhang J."/>
            <person name="Kudrna D."/>
            <person name="Lee S."/>
            <person name="Talag J."/>
            <person name="Welchert J."/>
            <person name="Wing R.A."/>
        </authorList>
    </citation>
    <scope>NUCLEOTIDE SEQUENCE [LARGE SCALE GENOMIC DNA]</scope>
    <source>
        <strain evidence="2">cv. OR44</strain>
    </source>
</reference>
<name>A0A0E0E2A2_9ORYZ</name>
<keyword evidence="3" id="KW-1185">Reference proteome</keyword>
<feature type="transmembrane region" description="Helical" evidence="1">
    <location>
        <begin position="12"/>
        <end position="34"/>
    </location>
</feature>
<evidence type="ECO:0000256" key="1">
    <source>
        <dbReference type="SAM" id="Phobius"/>
    </source>
</evidence>
<keyword evidence="1" id="KW-0472">Membrane</keyword>
<dbReference type="EnsemblPlants" id="OMERI06G17200.1">
    <property type="protein sequence ID" value="OMERI06G17200.1"/>
    <property type="gene ID" value="OMERI06G17200"/>
</dbReference>
<dbReference type="AlphaFoldDB" id="A0A0E0E2A2"/>
<protein>
    <submittedName>
        <fullName evidence="2">Uncharacterized protein</fullName>
    </submittedName>
</protein>
<dbReference type="Proteomes" id="UP000008021">
    <property type="component" value="Chromosome 6"/>
</dbReference>
<keyword evidence="1" id="KW-1133">Transmembrane helix</keyword>